<dbReference type="InterPro" id="IPR012338">
    <property type="entry name" value="Beta-lactam/transpept-like"/>
</dbReference>
<dbReference type="Proteomes" id="UP000199340">
    <property type="component" value="Unassembled WGS sequence"/>
</dbReference>
<reference evidence="3 4" key="1">
    <citation type="submission" date="2016-10" db="EMBL/GenBank/DDBJ databases">
        <authorList>
            <person name="de Groot N.N."/>
        </authorList>
    </citation>
    <scope>NUCLEOTIDE SEQUENCE [LARGE SCALE GENOMIC DNA]</scope>
    <source>
        <strain evidence="3 4">DSM 28010</strain>
    </source>
</reference>
<dbReference type="InterPro" id="IPR050789">
    <property type="entry name" value="Diverse_Enzym_Activities"/>
</dbReference>
<dbReference type="Gene3D" id="3.40.710.10">
    <property type="entry name" value="DD-peptidase/beta-lactamase superfamily"/>
    <property type="match status" value="1"/>
</dbReference>
<proteinExistence type="predicted"/>
<protein>
    <recommendedName>
        <fullName evidence="2">Beta-lactamase-related domain-containing protein</fullName>
    </recommendedName>
</protein>
<keyword evidence="4" id="KW-1185">Reference proteome</keyword>
<name>A0A1G8L115_9RHOB</name>
<dbReference type="EMBL" id="FNEB01000003">
    <property type="protein sequence ID" value="SDI49287.1"/>
    <property type="molecule type" value="Genomic_DNA"/>
</dbReference>
<evidence type="ECO:0000313" key="4">
    <source>
        <dbReference type="Proteomes" id="UP000199340"/>
    </source>
</evidence>
<accession>A0A1G8L115</accession>
<dbReference type="PANTHER" id="PTHR43283">
    <property type="entry name" value="BETA-LACTAMASE-RELATED"/>
    <property type="match status" value="1"/>
</dbReference>
<dbReference type="STRING" id="490829.SAMN05421850_103128"/>
<dbReference type="OrthoDB" id="9814204at2"/>
<feature type="transmembrane region" description="Helical" evidence="1">
    <location>
        <begin position="7"/>
        <end position="25"/>
    </location>
</feature>
<keyword evidence="1" id="KW-0472">Membrane</keyword>
<evidence type="ECO:0000313" key="3">
    <source>
        <dbReference type="EMBL" id="SDI49287.1"/>
    </source>
</evidence>
<organism evidence="3 4">
    <name type="scientific">Lutimaribacter saemankumensis</name>
    <dbReference type="NCBI Taxonomy" id="490829"/>
    <lineage>
        <taxon>Bacteria</taxon>
        <taxon>Pseudomonadati</taxon>
        <taxon>Pseudomonadota</taxon>
        <taxon>Alphaproteobacteria</taxon>
        <taxon>Rhodobacterales</taxon>
        <taxon>Roseobacteraceae</taxon>
        <taxon>Lutimaribacter</taxon>
    </lineage>
</organism>
<sequence length="390" mass="42713">MRNILRILARIALLLVLAAVVVGIWKREELSRLMAVNSLFSEDRIVRNFSSMDQLFFARTMSRGDGPVAPLPEGPAMALPEGTDGWIADRAVTSLVVLHDGALRYEDYYLGTGPEDRRISWSVAKSFLSVLTGIVIDDGAIDSLDDPVTNYAPELRGSAYDGASLRDVLQMASGVEFDEDYLKFSSDINRMGRVLALGGSMDGFAASQQKRAGPAGKTWRYVSIDTHVLGMVLRGATGRSVSDLMQEKLIAPLGLEADPYYVTDGFGTAFVLGGLNLRSRDYARFGQMVLQDGQWQGRQIVSADWLAESTVPSAPTADDAEKYGYQWWMPRDAAEGEVYGRGVYGQYLYIDRARNVVIVVTSADRQFREDGINDGNIAALRRIARAAAGG</sequence>
<dbReference type="InterPro" id="IPR001466">
    <property type="entry name" value="Beta-lactam-related"/>
</dbReference>
<keyword evidence="1" id="KW-1133">Transmembrane helix</keyword>
<evidence type="ECO:0000259" key="2">
    <source>
        <dbReference type="Pfam" id="PF00144"/>
    </source>
</evidence>
<evidence type="ECO:0000256" key="1">
    <source>
        <dbReference type="SAM" id="Phobius"/>
    </source>
</evidence>
<keyword evidence="1" id="KW-0812">Transmembrane</keyword>
<feature type="domain" description="Beta-lactamase-related" evidence="2">
    <location>
        <begin position="93"/>
        <end position="375"/>
    </location>
</feature>
<dbReference type="RefSeq" id="WP_090028084.1">
    <property type="nucleotide sequence ID" value="NZ_FNEB01000003.1"/>
</dbReference>
<dbReference type="PANTHER" id="PTHR43283:SF14">
    <property type="entry name" value="BLL8153 PROTEIN"/>
    <property type="match status" value="1"/>
</dbReference>
<dbReference type="AlphaFoldDB" id="A0A1G8L115"/>
<gene>
    <name evidence="3" type="ORF">SAMN05421850_103128</name>
</gene>
<dbReference type="SUPFAM" id="SSF56601">
    <property type="entry name" value="beta-lactamase/transpeptidase-like"/>
    <property type="match status" value="1"/>
</dbReference>
<dbReference type="Pfam" id="PF00144">
    <property type="entry name" value="Beta-lactamase"/>
    <property type="match status" value="1"/>
</dbReference>